<dbReference type="EMBL" id="CP072522">
    <property type="protein sequence ID" value="QTO23234.1"/>
    <property type="molecule type" value="Genomic_DNA"/>
</dbReference>
<gene>
    <name evidence="1" type="ORF">DT99_034735</name>
</gene>
<accession>A0A8A8DEM0</accession>
<name>A0A8A8DEM0_9BURK</name>
<proteinExistence type="predicted"/>
<reference evidence="1" key="2">
    <citation type="submission" date="2021-03" db="EMBL/GenBank/DDBJ databases">
        <title>Complete genome sequence of Burkholderia seminalis 869T2.</title>
        <authorList>
            <person name="Hung S.-H."/>
            <person name="Huang C.-T."/>
            <person name="Huang C.-C."/>
            <person name="Kuo C.-H."/>
        </authorList>
    </citation>
    <scope>NUCLEOTIDE SEQUENCE</scope>
    <source>
        <strain evidence="1">869T2</strain>
    </source>
</reference>
<sequence length="218" mass="24807">MGEARQRGSRADRIAQAQLRAQVEATQRAGLPASPKEAREIDARCELLFEGITTPSSINEQVLQFSRTLSTALPIYLDCAPEAWSLQSCCEMNVSRYVDEHGGRIICGYRIWYNEPLYIEGERHAVWTDGNEVRDVSFVDTGETRTLFVPDDKSFDGAPLKVRFAFSEPDRAVLAGWEAMMKMVPIQRMSPQDAWNRMPTYEQWLAGSRMPNLLTIWQ</sequence>
<evidence type="ECO:0000313" key="1">
    <source>
        <dbReference type="EMBL" id="QTO23234.1"/>
    </source>
</evidence>
<evidence type="ECO:0000313" key="2">
    <source>
        <dbReference type="Proteomes" id="UP000027834"/>
    </source>
</evidence>
<dbReference type="AlphaFoldDB" id="A0A8A8DEM0"/>
<keyword evidence="2" id="KW-1185">Reference proteome</keyword>
<reference evidence="1" key="1">
    <citation type="submission" date="2014-04" db="EMBL/GenBank/DDBJ databases">
        <authorList>
            <person name="Ho Y.-N."/>
            <person name="Huang C.-C."/>
        </authorList>
    </citation>
    <scope>NUCLEOTIDE SEQUENCE</scope>
    <source>
        <strain evidence="1">869T2</strain>
    </source>
</reference>
<organism evidence="1 2">
    <name type="scientific">Burkholderia seminalis</name>
    <dbReference type="NCBI Taxonomy" id="488731"/>
    <lineage>
        <taxon>Bacteria</taxon>
        <taxon>Pseudomonadati</taxon>
        <taxon>Pseudomonadota</taxon>
        <taxon>Betaproteobacteria</taxon>
        <taxon>Burkholderiales</taxon>
        <taxon>Burkholderiaceae</taxon>
        <taxon>Burkholderia</taxon>
        <taxon>Burkholderia cepacia complex</taxon>
    </lineage>
</organism>
<protein>
    <submittedName>
        <fullName evidence="1">Uncharacterized protein</fullName>
    </submittedName>
</protein>
<dbReference type="Proteomes" id="UP000027834">
    <property type="component" value="Chromosome 3"/>
</dbReference>
<dbReference type="RefSeq" id="WP_034190896.1">
    <property type="nucleotide sequence ID" value="NZ_CP072522.1"/>
</dbReference>